<dbReference type="SMART" id="SM00552">
    <property type="entry name" value="ADEAMc"/>
    <property type="match status" value="1"/>
</dbReference>
<evidence type="ECO:0000313" key="4">
    <source>
        <dbReference type="Proteomes" id="UP000751190"/>
    </source>
</evidence>
<dbReference type="GO" id="GO:0008251">
    <property type="term" value="F:tRNA-specific adenosine deaminase activity"/>
    <property type="evidence" value="ECO:0007669"/>
    <property type="project" value="TreeGrafter"/>
</dbReference>
<dbReference type="GO" id="GO:0005737">
    <property type="term" value="C:cytoplasm"/>
    <property type="evidence" value="ECO:0007669"/>
    <property type="project" value="TreeGrafter"/>
</dbReference>
<dbReference type="GO" id="GO:0006382">
    <property type="term" value="P:adenosine to inosine editing"/>
    <property type="evidence" value="ECO:0007669"/>
    <property type="project" value="TreeGrafter"/>
</dbReference>
<evidence type="ECO:0000256" key="1">
    <source>
        <dbReference type="SAM" id="MobiDB-lite"/>
    </source>
</evidence>
<dbReference type="EMBL" id="JAGTXO010000005">
    <property type="protein sequence ID" value="KAG8467581.1"/>
    <property type="molecule type" value="Genomic_DNA"/>
</dbReference>
<dbReference type="PROSITE" id="PS50141">
    <property type="entry name" value="A_DEAMIN_EDITASE"/>
    <property type="match status" value="1"/>
</dbReference>
<reference evidence="3" key="1">
    <citation type="submission" date="2021-05" db="EMBL/GenBank/DDBJ databases">
        <title>The genome of the haptophyte Pavlova lutheri (Diacronema luteri, Pavlovales) - a model for lipid biosynthesis in eukaryotic algae.</title>
        <authorList>
            <person name="Hulatt C.J."/>
            <person name="Posewitz M.C."/>
        </authorList>
    </citation>
    <scope>NUCLEOTIDE SEQUENCE</scope>
    <source>
        <strain evidence="3">NIVA-4/92</strain>
    </source>
</reference>
<gene>
    <name evidence="3" type="ORF">KFE25_006633</name>
</gene>
<name>A0A8J5XRA0_DIALT</name>
<dbReference type="GO" id="GO:0006396">
    <property type="term" value="P:RNA processing"/>
    <property type="evidence" value="ECO:0007669"/>
    <property type="project" value="InterPro"/>
</dbReference>
<dbReference type="GO" id="GO:0005730">
    <property type="term" value="C:nucleolus"/>
    <property type="evidence" value="ECO:0007669"/>
    <property type="project" value="TreeGrafter"/>
</dbReference>
<dbReference type="PANTHER" id="PTHR10910">
    <property type="entry name" value="EUKARYOTE SPECIFIC DSRNA BINDING PROTEIN"/>
    <property type="match status" value="1"/>
</dbReference>
<dbReference type="InterPro" id="IPR002466">
    <property type="entry name" value="A_deamin"/>
</dbReference>
<accession>A0A8J5XRA0</accession>
<dbReference type="OrthoDB" id="416253at2759"/>
<dbReference type="Proteomes" id="UP000751190">
    <property type="component" value="Unassembled WGS sequence"/>
</dbReference>
<evidence type="ECO:0000259" key="2">
    <source>
        <dbReference type="PROSITE" id="PS50141"/>
    </source>
</evidence>
<sequence length="479" mass="49564">MAAHSADAQFANRVALACYERYRALPPTGKPGEREWTVLAGIVLVHAEAGAERLQVVALGTGTKCLTASAADADATGLRTRDGHAEVSARRAFRRFLCAELCALFDGEPSILERTGDGDAPFRVRRSTSVVFFSSASPCGDASLFAREEAPLADSNAGEAGAPAKRARHFGGATAAPAAEPAARAVAAEVELSDQARGEANAWHMDASLSATLARTPGASVLGAVQRKPGRGEATRSVSCSDKLALWAAVGLQGAALSLWLEPVPPDVLIVGGAACPRALRRAVVERVQRACADEPPCGCRLARGARAGAPLRLITRARDERGDGDGAIVALARAERIALDAQQPPAGSACSNSVNWGAAPAPASAEAVNGLSGLKLGANKSKVSRKHGSRLSKAAFFAQLVELCARAPGDALPPALAELGVASGAAALTYRQLKDAAAEYRDAKRWLQRPDGPLRGWTRSPPELEGFVFQAAATAAAI</sequence>
<dbReference type="PANTHER" id="PTHR10910:SF62">
    <property type="entry name" value="AT07585P-RELATED"/>
    <property type="match status" value="1"/>
</dbReference>
<evidence type="ECO:0000313" key="3">
    <source>
        <dbReference type="EMBL" id="KAG8467581.1"/>
    </source>
</evidence>
<dbReference type="GO" id="GO:0003725">
    <property type="term" value="F:double-stranded RNA binding"/>
    <property type="evidence" value="ECO:0007669"/>
    <property type="project" value="TreeGrafter"/>
</dbReference>
<dbReference type="OMA" id="AHSDVHR"/>
<comment type="caution">
    <text evidence="3">The sequence shown here is derived from an EMBL/GenBank/DDBJ whole genome shotgun (WGS) entry which is preliminary data.</text>
</comment>
<feature type="region of interest" description="Disordered" evidence="1">
    <location>
        <begin position="155"/>
        <end position="174"/>
    </location>
</feature>
<dbReference type="GO" id="GO:0003726">
    <property type="term" value="F:double-stranded RNA adenosine deaminase activity"/>
    <property type="evidence" value="ECO:0007669"/>
    <property type="project" value="TreeGrafter"/>
</dbReference>
<feature type="domain" description="A to I editase" evidence="2">
    <location>
        <begin position="58"/>
        <end position="468"/>
    </location>
</feature>
<protein>
    <recommendedName>
        <fullName evidence="2">A to I editase domain-containing protein</fullName>
    </recommendedName>
</protein>
<keyword evidence="4" id="KW-1185">Reference proteome</keyword>
<proteinExistence type="predicted"/>
<dbReference type="Pfam" id="PF02137">
    <property type="entry name" value="A_deamin"/>
    <property type="match status" value="1"/>
</dbReference>
<dbReference type="AlphaFoldDB" id="A0A8J5XRA0"/>
<organism evidence="3 4">
    <name type="scientific">Diacronema lutheri</name>
    <name type="common">Unicellular marine alga</name>
    <name type="synonym">Monochrysis lutheri</name>
    <dbReference type="NCBI Taxonomy" id="2081491"/>
    <lineage>
        <taxon>Eukaryota</taxon>
        <taxon>Haptista</taxon>
        <taxon>Haptophyta</taxon>
        <taxon>Pavlovophyceae</taxon>
        <taxon>Pavlovales</taxon>
        <taxon>Pavlovaceae</taxon>
        <taxon>Diacronema</taxon>
    </lineage>
</organism>